<gene>
    <name evidence="2" type="ORF">A3F29_04145</name>
</gene>
<feature type="transmembrane region" description="Helical" evidence="1">
    <location>
        <begin position="28"/>
        <end position="50"/>
    </location>
</feature>
<keyword evidence="1" id="KW-1133">Transmembrane helix</keyword>
<proteinExistence type="predicted"/>
<keyword evidence="1" id="KW-0812">Transmembrane</keyword>
<dbReference type="InterPro" id="IPR007813">
    <property type="entry name" value="PilN"/>
</dbReference>
<protein>
    <submittedName>
        <fullName evidence="2">Uncharacterized protein</fullName>
    </submittedName>
</protein>
<dbReference type="Pfam" id="PF05137">
    <property type="entry name" value="PilN"/>
    <property type="match status" value="1"/>
</dbReference>
<dbReference type="AlphaFoldDB" id="A0A1F7HJT9"/>
<name>A0A1F7HJT9_9BACT</name>
<evidence type="ECO:0000313" key="2">
    <source>
        <dbReference type="EMBL" id="OGK31507.1"/>
    </source>
</evidence>
<keyword evidence="1" id="KW-0472">Membrane</keyword>
<evidence type="ECO:0000313" key="3">
    <source>
        <dbReference type="Proteomes" id="UP000177199"/>
    </source>
</evidence>
<accession>A0A1F7HJT9</accession>
<sequence>MKYKINLIEKESSRGGFLNQLNYFFFNYFRYILVFTQLIVISVLFFRFTIDQSIIDLKESINQQEELLKVVRPIIDESIRVDAKLKKTELIIKDQEILSNQISYLLPKFPSTMFLNTLAFTKESVRMDGVILNPNHLQTFVSNLKRDNLYKDVSLSDISRSEQGYIFSMTLNSFSK</sequence>
<dbReference type="Proteomes" id="UP000177199">
    <property type="component" value="Unassembled WGS sequence"/>
</dbReference>
<reference evidence="2 3" key="1">
    <citation type="journal article" date="2016" name="Nat. Commun.">
        <title>Thousands of microbial genomes shed light on interconnected biogeochemical processes in an aquifer system.</title>
        <authorList>
            <person name="Anantharaman K."/>
            <person name="Brown C.T."/>
            <person name="Hug L.A."/>
            <person name="Sharon I."/>
            <person name="Castelle C.J."/>
            <person name="Probst A.J."/>
            <person name="Thomas B.C."/>
            <person name="Singh A."/>
            <person name="Wilkins M.J."/>
            <person name="Karaoz U."/>
            <person name="Brodie E.L."/>
            <person name="Williams K.H."/>
            <person name="Hubbard S.S."/>
            <person name="Banfield J.F."/>
        </authorList>
    </citation>
    <scope>NUCLEOTIDE SEQUENCE [LARGE SCALE GENOMIC DNA]</scope>
</reference>
<organism evidence="2 3">
    <name type="scientific">Candidatus Roizmanbacteria bacterium RIFCSPHIGHO2_12_FULL_33_9</name>
    <dbReference type="NCBI Taxonomy" id="1802045"/>
    <lineage>
        <taxon>Bacteria</taxon>
        <taxon>Candidatus Roizmaniibacteriota</taxon>
    </lineage>
</organism>
<comment type="caution">
    <text evidence="2">The sequence shown here is derived from an EMBL/GenBank/DDBJ whole genome shotgun (WGS) entry which is preliminary data.</text>
</comment>
<dbReference type="EMBL" id="MFZV01000004">
    <property type="protein sequence ID" value="OGK31507.1"/>
    <property type="molecule type" value="Genomic_DNA"/>
</dbReference>
<evidence type="ECO:0000256" key="1">
    <source>
        <dbReference type="SAM" id="Phobius"/>
    </source>
</evidence>